<dbReference type="Proteomes" id="UP000194761">
    <property type="component" value="Unassembled WGS sequence"/>
</dbReference>
<dbReference type="EMBL" id="NGFP01000009">
    <property type="protein sequence ID" value="OUC99297.1"/>
    <property type="molecule type" value="Genomic_DNA"/>
</dbReference>
<protein>
    <recommendedName>
        <fullName evidence="4">DUF2637 domain-containing protein</fullName>
    </recommendedName>
</protein>
<gene>
    <name evidence="2" type="ORF">CA984_03565</name>
</gene>
<evidence type="ECO:0000313" key="3">
    <source>
        <dbReference type="Proteomes" id="UP000194761"/>
    </source>
</evidence>
<evidence type="ECO:0000313" key="2">
    <source>
        <dbReference type="EMBL" id="OUC99297.1"/>
    </source>
</evidence>
<evidence type="ECO:0008006" key="4">
    <source>
        <dbReference type="Google" id="ProtNLM"/>
    </source>
</evidence>
<dbReference type="RefSeq" id="WP_086568014.1">
    <property type="nucleotide sequence ID" value="NZ_NGFP01000009.1"/>
</dbReference>
<keyword evidence="3" id="KW-1185">Reference proteome</keyword>
<dbReference type="AlphaFoldDB" id="A0A243RVQ7"/>
<keyword evidence="1" id="KW-0472">Membrane</keyword>
<feature type="transmembrane region" description="Helical" evidence="1">
    <location>
        <begin position="116"/>
        <end position="137"/>
    </location>
</feature>
<sequence>MNARRDWTVIGCVALVALATVTASFTAQSGLGELAGWTTVFHVFGVEVSMSWLLPITVDAYGIAATRIATDKGKYSAEVRGHAFGHALAAVVVSVLGNAMFHLIEAEVIELGGASWVLVVAVSVVPPIALGGLAHLLGVAARDEVAASEGVTADTLERVETTPSDLLVNHKEVEAAAVPSEDSSQGVESGTESEKTVADLPPFVPALLPAPPAQTPVLTPAPDELFPVAAARYADEVATGVVPTLTRIKREMKVGQPRAVKIRLYLDQLARLAVS</sequence>
<reference evidence="2 3" key="1">
    <citation type="submission" date="2017-05" db="EMBL/GenBank/DDBJ databases">
        <title>Biotechnological potential of actinobacteria isolated from South African environments.</title>
        <authorList>
            <person name="Le Roes-Hill M."/>
            <person name="Prins A."/>
            <person name="Durrell K.A."/>
        </authorList>
    </citation>
    <scope>NUCLEOTIDE SEQUENCE [LARGE SCALE GENOMIC DNA]</scope>
    <source>
        <strain evidence="2">M26</strain>
    </source>
</reference>
<evidence type="ECO:0000256" key="1">
    <source>
        <dbReference type="SAM" id="Phobius"/>
    </source>
</evidence>
<keyword evidence="1" id="KW-0812">Transmembrane</keyword>
<keyword evidence="1" id="KW-1133">Transmembrane helix</keyword>
<comment type="caution">
    <text evidence="2">The sequence shown here is derived from an EMBL/GenBank/DDBJ whole genome shotgun (WGS) entry which is preliminary data.</text>
</comment>
<proteinExistence type="predicted"/>
<feature type="transmembrane region" description="Helical" evidence="1">
    <location>
        <begin position="39"/>
        <end position="62"/>
    </location>
</feature>
<feature type="transmembrane region" description="Helical" evidence="1">
    <location>
        <begin position="83"/>
        <end position="104"/>
    </location>
</feature>
<name>A0A243RVQ7_9ACTN</name>
<organism evidence="2 3">
    <name type="scientific">Streptosporangium minutum</name>
    <dbReference type="NCBI Taxonomy" id="569862"/>
    <lineage>
        <taxon>Bacteria</taxon>
        <taxon>Bacillati</taxon>
        <taxon>Actinomycetota</taxon>
        <taxon>Actinomycetes</taxon>
        <taxon>Streptosporangiales</taxon>
        <taxon>Streptosporangiaceae</taxon>
        <taxon>Streptosporangium</taxon>
    </lineage>
</organism>
<accession>A0A243RVQ7</accession>